<feature type="non-terminal residue" evidence="1">
    <location>
        <position position="43"/>
    </location>
</feature>
<organism evidence="1">
    <name type="scientific">marine sediment metagenome</name>
    <dbReference type="NCBI Taxonomy" id="412755"/>
    <lineage>
        <taxon>unclassified sequences</taxon>
        <taxon>metagenomes</taxon>
        <taxon>ecological metagenomes</taxon>
    </lineage>
</organism>
<evidence type="ECO:0000313" key="1">
    <source>
        <dbReference type="EMBL" id="GAG04650.1"/>
    </source>
</evidence>
<evidence type="ECO:0008006" key="2">
    <source>
        <dbReference type="Google" id="ProtNLM"/>
    </source>
</evidence>
<comment type="caution">
    <text evidence="1">The sequence shown here is derived from an EMBL/GenBank/DDBJ whole genome shotgun (WGS) entry which is preliminary data.</text>
</comment>
<accession>X0UGE0</accession>
<dbReference type="AlphaFoldDB" id="X0UGE0"/>
<name>X0UGE0_9ZZZZ</name>
<proteinExistence type="predicted"/>
<gene>
    <name evidence="1" type="ORF">S01H1_44091</name>
</gene>
<dbReference type="EMBL" id="BARS01028112">
    <property type="protein sequence ID" value="GAG04650.1"/>
    <property type="molecule type" value="Genomic_DNA"/>
</dbReference>
<reference evidence="1" key="1">
    <citation type="journal article" date="2014" name="Front. Microbiol.">
        <title>High frequency of phylogenetically diverse reductive dehalogenase-homologous genes in deep subseafloor sedimentary metagenomes.</title>
        <authorList>
            <person name="Kawai M."/>
            <person name="Futagami T."/>
            <person name="Toyoda A."/>
            <person name="Takaki Y."/>
            <person name="Nishi S."/>
            <person name="Hori S."/>
            <person name="Arai W."/>
            <person name="Tsubouchi T."/>
            <person name="Morono Y."/>
            <person name="Uchiyama I."/>
            <person name="Ito T."/>
            <person name="Fujiyama A."/>
            <person name="Inagaki F."/>
            <person name="Takami H."/>
        </authorList>
    </citation>
    <scope>NUCLEOTIDE SEQUENCE</scope>
    <source>
        <strain evidence="1">Expedition CK06-06</strain>
    </source>
</reference>
<protein>
    <recommendedName>
        <fullName evidence="2">Luciferase-like domain-containing protein</fullName>
    </recommendedName>
</protein>
<sequence>MSKDIWFGIHASQEGCDFEDVKHVCLEAEKQGYDLFTIMDHFM</sequence>